<dbReference type="Proteomes" id="UP000076532">
    <property type="component" value="Unassembled WGS sequence"/>
</dbReference>
<feature type="domain" description="DUF155" evidence="3">
    <location>
        <begin position="207"/>
        <end position="377"/>
    </location>
</feature>
<dbReference type="InterPro" id="IPR051624">
    <property type="entry name" value="RMD1/Sad1-interacting"/>
</dbReference>
<keyword evidence="5" id="KW-1185">Reference proteome</keyword>
<accession>A0A166ENM1</accession>
<dbReference type="InterPro" id="IPR003734">
    <property type="entry name" value="DUF155"/>
</dbReference>
<dbReference type="Pfam" id="PF02582">
    <property type="entry name" value="DUF155"/>
    <property type="match status" value="1"/>
</dbReference>
<evidence type="ECO:0000313" key="5">
    <source>
        <dbReference type="Proteomes" id="UP000076532"/>
    </source>
</evidence>
<reference evidence="4 5" key="1">
    <citation type="journal article" date="2016" name="Mol. Biol. Evol.">
        <title>Comparative Genomics of Early-Diverging Mushroom-Forming Fungi Provides Insights into the Origins of Lignocellulose Decay Capabilities.</title>
        <authorList>
            <person name="Nagy L.G."/>
            <person name="Riley R."/>
            <person name="Tritt A."/>
            <person name="Adam C."/>
            <person name="Daum C."/>
            <person name="Floudas D."/>
            <person name="Sun H."/>
            <person name="Yadav J.S."/>
            <person name="Pangilinan J."/>
            <person name="Larsson K.H."/>
            <person name="Matsuura K."/>
            <person name="Barry K."/>
            <person name="Labutti K."/>
            <person name="Kuo R."/>
            <person name="Ohm R.A."/>
            <person name="Bhattacharya S.S."/>
            <person name="Shirouzu T."/>
            <person name="Yoshinaga Y."/>
            <person name="Martin F.M."/>
            <person name="Grigoriev I.V."/>
            <person name="Hibbett D.S."/>
        </authorList>
    </citation>
    <scope>NUCLEOTIDE SEQUENCE [LARGE SCALE GENOMIC DNA]</scope>
    <source>
        <strain evidence="4 5">CBS 109695</strain>
    </source>
</reference>
<organism evidence="4 5">
    <name type="scientific">Athelia psychrophila</name>
    <dbReference type="NCBI Taxonomy" id="1759441"/>
    <lineage>
        <taxon>Eukaryota</taxon>
        <taxon>Fungi</taxon>
        <taxon>Dikarya</taxon>
        <taxon>Basidiomycota</taxon>
        <taxon>Agaricomycotina</taxon>
        <taxon>Agaricomycetes</taxon>
        <taxon>Agaricomycetidae</taxon>
        <taxon>Atheliales</taxon>
        <taxon>Atheliaceae</taxon>
        <taxon>Athelia</taxon>
    </lineage>
</organism>
<feature type="region of interest" description="Disordered" evidence="2">
    <location>
        <begin position="1"/>
        <end position="76"/>
    </location>
</feature>
<feature type="compositionally biased region" description="Acidic residues" evidence="2">
    <location>
        <begin position="61"/>
        <end position="76"/>
    </location>
</feature>
<evidence type="ECO:0000313" key="4">
    <source>
        <dbReference type="EMBL" id="KZP15941.1"/>
    </source>
</evidence>
<dbReference type="EMBL" id="KV417599">
    <property type="protein sequence ID" value="KZP15941.1"/>
    <property type="molecule type" value="Genomic_DNA"/>
</dbReference>
<evidence type="ECO:0000256" key="1">
    <source>
        <dbReference type="ARBA" id="ARBA00008306"/>
    </source>
</evidence>
<feature type="region of interest" description="Disordered" evidence="2">
    <location>
        <begin position="153"/>
        <end position="197"/>
    </location>
</feature>
<evidence type="ECO:0000259" key="3">
    <source>
        <dbReference type="Pfam" id="PF02582"/>
    </source>
</evidence>
<proteinExistence type="inferred from homology"/>
<protein>
    <submittedName>
        <fullName evidence="4">DUF155-domain-containing protein</fullName>
    </submittedName>
</protein>
<dbReference type="STRING" id="436010.A0A166ENM1"/>
<evidence type="ECO:0000256" key="2">
    <source>
        <dbReference type="SAM" id="MobiDB-lite"/>
    </source>
</evidence>
<dbReference type="PANTHER" id="PTHR16255">
    <property type="entry name" value="REQUIRED FOR MEIOTIC NUCLEAR DIVISION PROTEIN 1 HOMOLOG"/>
    <property type="match status" value="1"/>
</dbReference>
<dbReference type="AlphaFoldDB" id="A0A166ENM1"/>
<sequence length="427" mass="47945">MPSDQATPAGTEPKTRGANRSTKVAGKLKVLPEQPEPATSKPARLQGPPRDQDDNVGTTGDSEDGDIDDDDEGDPDDVEVYNQISMIPDGTAKRDALRLTKKKAKSLPRVTAYATATSYRLPELMKFFNARKTSYHTNPRLIDEAIYTPYFYDEPNTEDSNGRPRTQSHAPTGDLLGIPELDAEEGGTERRSKKKSKFDAGPIEAEIFLFDYGTVVIWGMTEAQEKRFLSSIKRFEVDRLAPDAVEMEDLNYYYANYSRIYNDVITLRHGSSYMTKLSLSHALSQSVKISLFEELISSTIEETKDIPEIIAETGKIGMSHKEIMRQIGELFLLRTNINSVGSVLDSPEVFWSYPDLQPLYDACRGYLEIPQRINLLNTRVEVLQDMLSLLKEAVSSRHNERLEKIVIILIGMEILLGIITIMVDLLA</sequence>
<name>A0A166ENM1_9AGAM</name>
<dbReference type="PANTHER" id="PTHR16255:SF15">
    <property type="entry name" value="SPORULATION PROTEIN RMD1"/>
    <property type="match status" value="1"/>
</dbReference>
<dbReference type="GO" id="GO:0005739">
    <property type="term" value="C:mitochondrion"/>
    <property type="evidence" value="ECO:0007669"/>
    <property type="project" value="UniProtKB-ARBA"/>
</dbReference>
<comment type="similarity">
    <text evidence="1">Belongs to the RMD1/sif2 family.</text>
</comment>
<dbReference type="OrthoDB" id="18302at2759"/>
<gene>
    <name evidence="4" type="ORF">FIBSPDRAFT_74053</name>
</gene>